<dbReference type="PROSITE" id="PS51273">
    <property type="entry name" value="GATASE_TYPE_1"/>
    <property type="match status" value="1"/>
</dbReference>
<dbReference type="InterPro" id="IPR050472">
    <property type="entry name" value="Anth_synth/Amidotransfase"/>
</dbReference>
<organism evidence="3 4">
    <name type="scientific">Candidatus Uhrbacteria bacterium RIFCSPLOWO2_02_FULL_48_12</name>
    <dbReference type="NCBI Taxonomy" id="1802407"/>
    <lineage>
        <taxon>Bacteria</taxon>
        <taxon>Candidatus Uhriibacteriota</taxon>
    </lineage>
</organism>
<evidence type="ECO:0000259" key="2">
    <source>
        <dbReference type="Pfam" id="PF00117"/>
    </source>
</evidence>
<dbReference type="AlphaFoldDB" id="A0A1F7V9R8"/>
<dbReference type="SUPFAM" id="SSF52317">
    <property type="entry name" value="Class I glutamine amidotransferase-like"/>
    <property type="match status" value="1"/>
</dbReference>
<dbReference type="InterPro" id="IPR006221">
    <property type="entry name" value="TrpG/PapA_dom"/>
</dbReference>
<dbReference type="STRING" id="1802407.A3I40_01195"/>
<evidence type="ECO:0000256" key="1">
    <source>
        <dbReference type="ARBA" id="ARBA00022962"/>
    </source>
</evidence>
<dbReference type="InterPro" id="IPR017926">
    <property type="entry name" value="GATASE"/>
</dbReference>
<name>A0A1F7V9R8_9BACT</name>
<evidence type="ECO:0000313" key="3">
    <source>
        <dbReference type="EMBL" id="OGL87193.1"/>
    </source>
</evidence>
<dbReference type="GO" id="GO:0004049">
    <property type="term" value="F:anthranilate synthase activity"/>
    <property type="evidence" value="ECO:0007669"/>
    <property type="project" value="TreeGrafter"/>
</dbReference>
<dbReference type="PRINTS" id="PR00096">
    <property type="entry name" value="GATASE"/>
</dbReference>
<dbReference type="GO" id="GO:0005829">
    <property type="term" value="C:cytosol"/>
    <property type="evidence" value="ECO:0007669"/>
    <property type="project" value="TreeGrafter"/>
</dbReference>
<dbReference type="PRINTS" id="PR00097">
    <property type="entry name" value="ANTSNTHASEII"/>
</dbReference>
<dbReference type="EMBL" id="MGEP01000034">
    <property type="protein sequence ID" value="OGL87193.1"/>
    <property type="molecule type" value="Genomic_DNA"/>
</dbReference>
<dbReference type="InterPro" id="IPR029062">
    <property type="entry name" value="Class_I_gatase-like"/>
</dbReference>
<dbReference type="PANTHER" id="PTHR43418:SF4">
    <property type="entry name" value="MULTIFUNCTIONAL TRYPTOPHAN BIOSYNTHESIS PROTEIN"/>
    <property type="match status" value="1"/>
</dbReference>
<gene>
    <name evidence="3" type="ORF">A3I40_01195</name>
</gene>
<evidence type="ECO:0000313" key="4">
    <source>
        <dbReference type="Proteomes" id="UP000178723"/>
    </source>
</evidence>
<keyword evidence="1" id="KW-0315">Glutamine amidotransferase</keyword>
<accession>A0A1F7V9R8</accession>
<dbReference type="PRINTS" id="PR00099">
    <property type="entry name" value="CPSGATASE"/>
</dbReference>
<dbReference type="NCBIfam" id="TIGR00566">
    <property type="entry name" value="trpG_papA"/>
    <property type="match status" value="1"/>
</dbReference>
<feature type="domain" description="Glutamine amidotransferase" evidence="2">
    <location>
        <begin position="3"/>
        <end position="209"/>
    </location>
</feature>
<protein>
    <recommendedName>
        <fullName evidence="2">Glutamine amidotransferase domain-containing protein</fullName>
    </recommendedName>
</protein>
<dbReference type="CDD" id="cd01743">
    <property type="entry name" value="GATase1_Anthranilate_Synthase"/>
    <property type="match status" value="1"/>
</dbReference>
<dbReference type="Gene3D" id="3.40.50.880">
    <property type="match status" value="1"/>
</dbReference>
<sequence length="212" mass="23842">MVLVIDHFDSFTYNLVQYLRELGAEVEVVRTNMPFEEIRRRAPTHIVLSPGPGHPKDVLAFLKAIEHWGGIVPILGVCLGCQAIGMSVGAEVECNFRVMHGKTSRIYHHRDNLYGELYGAYHGSVRTWSTLFEGMPEPFEAMRYHSLIVMPAPAGLADRSFNVLAYTDEREIMAISLVQPLSASPIIGVQFHPESYYTPEGKTMLNNFLSME</sequence>
<comment type="caution">
    <text evidence="3">The sequence shown here is derived from an EMBL/GenBank/DDBJ whole genome shotgun (WGS) entry which is preliminary data.</text>
</comment>
<dbReference type="Proteomes" id="UP000178723">
    <property type="component" value="Unassembled WGS sequence"/>
</dbReference>
<dbReference type="PANTHER" id="PTHR43418">
    <property type="entry name" value="MULTIFUNCTIONAL TRYPTOPHAN BIOSYNTHESIS PROTEIN-RELATED"/>
    <property type="match status" value="1"/>
</dbReference>
<dbReference type="Pfam" id="PF00117">
    <property type="entry name" value="GATase"/>
    <property type="match status" value="1"/>
</dbReference>
<reference evidence="3 4" key="1">
    <citation type="journal article" date="2016" name="Nat. Commun.">
        <title>Thousands of microbial genomes shed light on interconnected biogeochemical processes in an aquifer system.</title>
        <authorList>
            <person name="Anantharaman K."/>
            <person name="Brown C.T."/>
            <person name="Hug L.A."/>
            <person name="Sharon I."/>
            <person name="Castelle C.J."/>
            <person name="Probst A.J."/>
            <person name="Thomas B.C."/>
            <person name="Singh A."/>
            <person name="Wilkins M.J."/>
            <person name="Karaoz U."/>
            <person name="Brodie E.L."/>
            <person name="Williams K.H."/>
            <person name="Hubbard S.S."/>
            <person name="Banfield J.F."/>
        </authorList>
    </citation>
    <scope>NUCLEOTIDE SEQUENCE [LARGE SCALE GENOMIC DNA]</scope>
</reference>
<dbReference type="GO" id="GO:0000162">
    <property type="term" value="P:L-tryptophan biosynthetic process"/>
    <property type="evidence" value="ECO:0007669"/>
    <property type="project" value="TreeGrafter"/>
</dbReference>
<proteinExistence type="predicted"/>